<dbReference type="EMBL" id="JASBWT010000001">
    <property type="protein sequence ID" value="KAJ9109239.1"/>
    <property type="molecule type" value="Genomic_DNA"/>
</dbReference>
<evidence type="ECO:0000313" key="2">
    <source>
        <dbReference type="Proteomes" id="UP001227268"/>
    </source>
</evidence>
<protein>
    <submittedName>
        <fullName evidence="1">Uncharacterized protein</fullName>
    </submittedName>
</protein>
<name>A0ACC2WBZ1_9TREE</name>
<keyword evidence="2" id="KW-1185">Reference proteome</keyword>
<sequence length="325" mass="37656">MKEDINDHAVPSSSSDYGQSPSRTASASTSTEHLPPISALFPPLDLPPADPEDYQAPYTDQSCFSWCVQSNHRRNAEYLPTCRMICFNVDRKAMGDDDARRDLLLGRKKSNKGKERAEDVDEAYSMTARRRIRQWIAERELVLFRGDLEGMQEVQTANRHIAYNDTLRGQSQTNRLPPEDIEHVETATSKQQKQRPPIKRKFDDDEWSIERRKIGDGRAVIIPFRDILLTPYHATVARFDRLLQPTYRLITAYFSSFTNGTQERFMKMAWKSVINGDSIETGHKLVGKVQEGWQKRWAEAERRLEAREKEKERLREEAARRGKDI</sequence>
<reference evidence="1" key="1">
    <citation type="submission" date="2023-04" db="EMBL/GenBank/DDBJ databases">
        <title>Draft Genome sequencing of Naganishia species isolated from polar environments using Oxford Nanopore Technology.</title>
        <authorList>
            <person name="Leo P."/>
            <person name="Venkateswaran K."/>
        </authorList>
    </citation>
    <scope>NUCLEOTIDE SEQUENCE</scope>
    <source>
        <strain evidence="1">MNA-CCFEE 5423</strain>
    </source>
</reference>
<accession>A0ACC2WBZ1</accession>
<proteinExistence type="predicted"/>
<evidence type="ECO:0000313" key="1">
    <source>
        <dbReference type="EMBL" id="KAJ9109239.1"/>
    </source>
</evidence>
<dbReference type="Proteomes" id="UP001227268">
    <property type="component" value="Unassembled WGS sequence"/>
</dbReference>
<comment type="caution">
    <text evidence="1">The sequence shown here is derived from an EMBL/GenBank/DDBJ whole genome shotgun (WGS) entry which is preliminary data.</text>
</comment>
<gene>
    <name evidence="1" type="ORF">QFC21_000568</name>
</gene>
<organism evidence="1 2">
    <name type="scientific">Naganishia friedmannii</name>
    <dbReference type="NCBI Taxonomy" id="89922"/>
    <lineage>
        <taxon>Eukaryota</taxon>
        <taxon>Fungi</taxon>
        <taxon>Dikarya</taxon>
        <taxon>Basidiomycota</taxon>
        <taxon>Agaricomycotina</taxon>
        <taxon>Tremellomycetes</taxon>
        <taxon>Filobasidiales</taxon>
        <taxon>Filobasidiaceae</taxon>
        <taxon>Naganishia</taxon>
    </lineage>
</organism>